<evidence type="ECO:0000256" key="14">
    <source>
        <dbReference type="ARBA" id="ARBA00023136"/>
    </source>
</evidence>
<keyword evidence="7" id="KW-0436">Ligase</keyword>
<dbReference type="Proteomes" id="UP000800082">
    <property type="component" value="Unassembled WGS sequence"/>
</dbReference>
<sequence length="720" mass="80035">MLPSVVGNGSRWLAVASQLRAAEPSKKRSELSLYLYVLYKYLLRFCIALCRSKFASIRKSRNLLHTATMALVPVAGAVASATAAAAYIDAKYHLTKDIRSILGARANQKALDRNAAGRGQSLWYQFESQVHRLPSDAQCIWSRTGCYTWAETYVNACRYGQFMLQQGVQPGKLVAQYMMNRPEFLFVHLGSWAIGSAPAWINYNLAGDALVHCLKVAEAKVIIVDEDEECRKRIEEVRDRLEGELGMKIVVLDQAQKGKISRLEPTRPGDELRVGAKGKFPLFLFYTSGTTGHPKACPFETQRAAGLTGRVGAMGLKPGPNGDRWYVCMPLYHGTGGTTGLVCMVTGITCCIGTKFSTSRFWTDVRDSRSTAIVYVGETARYLINTPPSPLDKQHNVRAMFGNGLRPDVWHRFVDRFGIEVVGEFFNSTEGVMALFNGSRGPFTATSVGHQGLIDRWRFHNTYVPVAVDIVTGELIRDPKTGFCKRKSYEEGSEIFVAMPHESAFVGYYNNPDATAKRFERNVFKKGDLYYRTGDALRRDADGRWFFMDRLGDTFRWKSENVSTAEVAEALGSFPGVSEANVYGVEVPGHDGRAGCAAINITEPFDFGGLLAHARKKLPKYAVPVFLRVLKKQTSMHNNKQNKVPLRNDGIDLRKLQERADKEAQENGEDVEYDTLYWHPAALAAHSGLVKEDGGYVVFTMADWDQLRANAGAGSVEAKL</sequence>
<keyword evidence="23" id="KW-1185">Reference proteome</keyword>
<evidence type="ECO:0000259" key="20">
    <source>
        <dbReference type="Pfam" id="PF00501"/>
    </source>
</evidence>
<keyword evidence="15" id="KW-0576">Peroxisome</keyword>
<evidence type="ECO:0000256" key="13">
    <source>
        <dbReference type="ARBA" id="ARBA00023055"/>
    </source>
</evidence>
<evidence type="ECO:0000256" key="12">
    <source>
        <dbReference type="ARBA" id="ARBA00022989"/>
    </source>
</evidence>
<dbReference type="InterPro" id="IPR045851">
    <property type="entry name" value="AMP-bd_C_sf"/>
</dbReference>
<keyword evidence="11" id="KW-0067">ATP-binding</keyword>
<dbReference type="Pfam" id="PF13193">
    <property type="entry name" value="AMP-binding_C"/>
    <property type="match status" value="1"/>
</dbReference>
<proteinExistence type="inferred from homology"/>
<dbReference type="InterPro" id="IPR042099">
    <property type="entry name" value="ANL_N_sf"/>
</dbReference>
<evidence type="ECO:0000256" key="3">
    <source>
        <dbReference type="ARBA" id="ARBA00004651"/>
    </source>
</evidence>
<dbReference type="GO" id="GO:0005524">
    <property type="term" value="F:ATP binding"/>
    <property type="evidence" value="ECO:0007669"/>
    <property type="project" value="UniProtKB-KW"/>
</dbReference>
<dbReference type="GO" id="GO:0004467">
    <property type="term" value="F:long-chain fatty acid-CoA ligase activity"/>
    <property type="evidence" value="ECO:0007669"/>
    <property type="project" value="TreeGrafter"/>
</dbReference>
<dbReference type="GO" id="GO:0044539">
    <property type="term" value="P:long-chain fatty acid import into cell"/>
    <property type="evidence" value="ECO:0007669"/>
    <property type="project" value="TreeGrafter"/>
</dbReference>
<dbReference type="InterPro" id="IPR020845">
    <property type="entry name" value="AMP-binding_CS"/>
</dbReference>
<evidence type="ECO:0000256" key="11">
    <source>
        <dbReference type="ARBA" id="ARBA00022840"/>
    </source>
</evidence>
<dbReference type="GO" id="GO:0009898">
    <property type="term" value="C:cytoplasmic side of plasma membrane"/>
    <property type="evidence" value="ECO:0007669"/>
    <property type="project" value="TreeGrafter"/>
</dbReference>
<dbReference type="RefSeq" id="XP_033444914.1">
    <property type="nucleotide sequence ID" value="XM_033593781.1"/>
</dbReference>
<keyword evidence="9" id="KW-0812">Transmembrane</keyword>
<dbReference type="Pfam" id="PF00501">
    <property type="entry name" value="AMP-binding"/>
    <property type="match status" value="1"/>
</dbReference>
<evidence type="ECO:0000256" key="4">
    <source>
        <dbReference type="ARBA" id="ARBA00006432"/>
    </source>
</evidence>
<evidence type="ECO:0000256" key="15">
    <source>
        <dbReference type="ARBA" id="ARBA00023140"/>
    </source>
</evidence>
<dbReference type="PROSITE" id="PS00455">
    <property type="entry name" value="AMP_BINDING"/>
    <property type="match status" value="1"/>
</dbReference>
<gene>
    <name evidence="22" type="ORF">M421DRAFT_424547</name>
</gene>
<keyword evidence="8" id="KW-0551">Lipid droplet</keyword>
<dbReference type="GO" id="GO:0005778">
    <property type="term" value="C:peroxisomal membrane"/>
    <property type="evidence" value="ECO:0007669"/>
    <property type="project" value="UniProtKB-SubCell"/>
</dbReference>
<dbReference type="Gene3D" id="3.30.300.30">
    <property type="match status" value="1"/>
</dbReference>
<feature type="domain" description="AMP-dependent synthetase/ligase" evidence="20">
    <location>
        <begin position="126"/>
        <end position="464"/>
    </location>
</feature>
<dbReference type="InterPro" id="IPR025110">
    <property type="entry name" value="AMP-bd_C"/>
</dbReference>
<dbReference type="GO" id="GO:0005811">
    <property type="term" value="C:lipid droplet"/>
    <property type="evidence" value="ECO:0007669"/>
    <property type="project" value="UniProtKB-SubCell"/>
</dbReference>
<dbReference type="Gene3D" id="3.40.50.12780">
    <property type="entry name" value="N-terminal domain of ligase-like"/>
    <property type="match status" value="1"/>
</dbReference>
<evidence type="ECO:0000256" key="17">
    <source>
        <dbReference type="ARBA" id="ARBA00060276"/>
    </source>
</evidence>
<evidence type="ECO:0000313" key="23">
    <source>
        <dbReference type="Proteomes" id="UP000800082"/>
    </source>
</evidence>
<comment type="catalytic activity">
    <reaction evidence="16">
        <text>a very long-chain fatty acid + ATP + CoA = a very long-chain fatty acyl-CoA + AMP + diphosphate</text>
        <dbReference type="Rhea" id="RHEA:54536"/>
        <dbReference type="ChEBI" id="CHEBI:30616"/>
        <dbReference type="ChEBI" id="CHEBI:33019"/>
        <dbReference type="ChEBI" id="CHEBI:57287"/>
        <dbReference type="ChEBI" id="CHEBI:58950"/>
        <dbReference type="ChEBI" id="CHEBI:138261"/>
        <dbReference type="ChEBI" id="CHEBI:456215"/>
    </reaction>
</comment>
<evidence type="ECO:0000256" key="10">
    <source>
        <dbReference type="ARBA" id="ARBA00022741"/>
    </source>
</evidence>
<accession>A0A6A5RAL9</accession>
<feature type="domain" description="AMP-binding enzyme C-terminal" evidence="21">
    <location>
        <begin position="566"/>
        <end position="632"/>
    </location>
</feature>
<protein>
    <recommendedName>
        <fullName evidence="18">Very long-chain fatty acid transport protein</fullName>
    </recommendedName>
    <alternativeName>
        <fullName evidence="19">Very-long-chain acyl-CoA synthetase</fullName>
    </alternativeName>
</protein>
<dbReference type="PANTHER" id="PTHR43107">
    <property type="entry name" value="LONG-CHAIN FATTY ACID TRANSPORT PROTEIN"/>
    <property type="match status" value="1"/>
</dbReference>
<evidence type="ECO:0000256" key="7">
    <source>
        <dbReference type="ARBA" id="ARBA00022598"/>
    </source>
</evidence>
<evidence type="ECO:0000259" key="21">
    <source>
        <dbReference type="Pfam" id="PF13193"/>
    </source>
</evidence>
<evidence type="ECO:0000256" key="1">
    <source>
        <dbReference type="ARBA" id="ARBA00004502"/>
    </source>
</evidence>
<keyword evidence="13" id="KW-0445">Lipid transport</keyword>
<evidence type="ECO:0000256" key="19">
    <source>
        <dbReference type="ARBA" id="ARBA00078285"/>
    </source>
</evidence>
<organism evidence="22 23">
    <name type="scientific">Didymella exigua CBS 183.55</name>
    <dbReference type="NCBI Taxonomy" id="1150837"/>
    <lineage>
        <taxon>Eukaryota</taxon>
        <taxon>Fungi</taxon>
        <taxon>Dikarya</taxon>
        <taxon>Ascomycota</taxon>
        <taxon>Pezizomycotina</taxon>
        <taxon>Dothideomycetes</taxon>
        <taxon>Pleosporomycetidae</taxon>
        <taxon>Pleosporales</taxon>
        <taxon>Pleosporineae</taxon>
        <taxon>Didymellaceae</taxon>
        <taxon>Didymella</taxon>
    </lineage>
</organism>
<keyword evidence="5" id="KW-0813">Transport</keyword>
<dbReference type="FunFam" id="3.40.50.12780:FF:000019">
    <property type="entry name" value="Long-chain fatty acid transporter"/>
    <property type="match status" value="1"/>
</dbReference>
<evidence type="ECO:0000256" key="2">
    <source>
        <dbReference type="ARBA" id="ARBA00004585"/>
    </source>
</evidence>
<dbReference type="InterPro" id="IPR000873">
    <property type="entry name" value="AMP-dep_synth/lig_dom"/>
</dbReference>
<dbReference type="PANTHER" id="PTHR43107:SF6">
    <property type="entry name" value="ACYL-COA SYNTHETASE FAMILY PROTEIN (CEFD1), PUTATIVE (AFU_ORTHOLOGUE AFUA_6G03630)-RELATED"/>
    <property type="match status" value="1"/>
</dbReference>
<dbReference type="GO" id="GO:0005324">
    <property type="term" value="F:long-chain fatty acid transmembrane transporter activity"/>
    <property type="evidence" value="ECO:0007669"/>
    <property type="project" value="TreeGrafter"/>
</dbReference>
<evidence type="ECO:0000256" key="18">
    <source>
        <dbReference type="ARBA" id="ARBA00068795"/>
    </source>
</evidence>
<evidence type="ECO:0000256" key="5">
    <source>
        <dbReference type="ARBA" id="ARBA00022448"/>
    </source>
</evidence>
<evidence type="ECO:0000256" key="9">
    <source>
        <dbReference type="ARBA" id="ARBA00022692"/>
    </source>
</evidence>
<keyword evidence="10" id="KW-0547">Nucleotide-binding</keyword>
<comment type="function">
    <text evidence="17">Acyl-CoA synthetase required for both the import of long chain fatty acids (LCFAs) (C14-C18) and the activation very long chain fatty acids (VLCFAs) (C20-C26) by esterification of the fatty acids into metabolically active CoA-thioesters for subsequent degradation or incorporation into phospholipids. The transport and fatty acyl-CoA synthetase activities are genetically separable and are thus independent activities. Esterifies VLCFAs in the peroxisome matrix. The VLCFAs are actively transported into peroxisomes by a PXA1-PXA2 heterodimeric transporter in the peroxisomal membrane.</text>
</comment>
<dbReference type="SUPFAM" id="SSF56801">
    <property type="entry name" value="Acetyl-CoA synthetase-like"/>
    <property type="match status" value="1"/>
</dbReference>
<dbReference type="FunFam" id="3.30.300.30:FF:000002">
    <property type="entry name" value="Long-chain fatty acid transport protein 1"/>
    <property type="match status" value="1"/>
</dbReference>
<dbReference type="GeneID" id="54351449"/>
<name>A0A6A5RAL9_9PLEO</name>
<comment type="similarity">
    <text evidence="4">Belongs to the ATP-dependent AMP-binding enzyme family.</text>
</comment>
<dbReference type="OrthoDB" id="196650at2759"/>
<evidence type="ECO:0000313" key="22">
    <source>
        <dbReference type="EMBL" id="KAF1924662.1"/>
    </source>
</evidence>
<keyword evidence="6" id="KW-1003">Cell membrane</keyword>
<reference evidence="22" key="1">
    <citation type="journal article" date="2020" name="Stud. Mycol.">
        <title>101 Dothideomycetes genomes: a test case for predicting lifestyles and emergence of pathogens.</title>
        <authorList>
            <person name="Haridas S."/>
            <person name="Albert R."/>
            <person name="Binder M."/>
            <person name="Bloem J."/>
            <person name="Labutti K."/>
            <person name="Salamov A."/>
            <person name="Andreopoulos B."/>
            <person name="Baker S."/>
            <person name="Barry K."/>
            <person name="Bills G."/>
            <person name="Bluhm B."/>
            <person name="Cannon C."/>
            <person name="Castanera R."/>
            <person name="Culley D."/>
            <person name="Daum C."/>
            <person name="Ezra D."/>
            <person name="Gonzalez J."/>
            <person name="Henrissat B."/>
            <person name="Kuo A."/>
            <person name="Liang C."/>
            <person name="Lipzen A."/>
            <person name="Lutzoni F."/>
            <person name="Magnuson J."/>
            <person name="Mondo S."/>
            <person name="Nolan M."/>
            <person name="Ohm R."/>
            <person name="Pangilinan J."/>
            <person name="Park H.-J."/>
            <person name="Ramirez L."/>
            <person name="Alfaro M."/>
            <person name="Sun H."/>
            <person name="Tritt A."/>
            <person name="Yoshinaga Y."/>
            <person name="Zwiers L.-H."/>
            <person name="Turgeon B."/>
            <person name="Goodwin S."/>
            <person name="Spatafora J."/>
            <person name="Crous P."/>
            <person name="Grigoriev I."/>
        </authorList>
    </citation>
    <scope>NUCLEOTIDE SEQUENCE</scope>
    <source>
        <strain evidence="22">CBS 183.55</strain>
    </source>
</reference>
<dbReference type="AlphaFoldDB" id="A0A6A5RAL9"/>
<keyword evidence="14" id="KW-0472">Membrane</keyword>
<evidence type="ECO:0000256" key="6">
    <source>
        <dbReference type="ARBA" id="ARBA00022475"/>
    </source>
</evidence>
<evidence type="ECO:0000256" key="8">
    <source>
        <dbReference type="ARBA" id="ARBA00022677"/>
    </source>
</evidence>
<comment type="subcellular location">
    <subcellularLocation>
        <location evidence="3">Cell membrane</location>
        <topology evidence="3">Multi-pass membrane protein</topology>
    </subcellularLocation>
    <subcellularLocation>
        <location evidence="1">Lipid droplet</location>
    </subcellularLocation>
    <subcellularLocation>
        <location evidence="2">Peroxisome membrane</location>
        <topology evidence="2">Multi-pass membrane protein</topology>
    </subcellularLocation>
</comment>
<evidence type="ECO:0000256" key="16">
    <source>
        <dbReference type="ARBA" id="ARBA00051585"/>
    </source>
</evidence>
<keyword evidence="12" id="KW-1133">Transmembrane helix</keyword>
<dbReference type="EMBL" id="ML978991">
    <property type="protein sequence ID" value="KAF1924662.1"/>
    <property type="molecule type" value="Genomic_DNA"/>
</dbReference>